<dbReference type="RefSeq" id="WP_181283978.1">
    <property type="nucleotide sequence ID" value="NZ_JACYNJ010000021.1"/>
</dbReference>
<protein>
    <submittedName>
        <fullName evidence="1">Acyl carrier protein</fullName>
    </submittedName>
</protein>
<proteinExistence type="predicted"/>
<organism evidence="1 2">
    <name type="scientific">Pseudomonas fluorescens</name>
    <dbReference type="NCBI Taxonomy" id="294"/>
    <lineage>
        <taxon>Bacteria</taxon>
        <taxon>Pseudomonadati</taxon>
        <taxon>Pseudomonadota</taxon>
        <taxon>Gammaproteobacteria</taxon>
        <taxon>Pseudomonadales</taxon>
        <taxon>Pseudomonadaceae</taxon>
        <taxon>Pseudomonas</taxon>
    </lineage>
</organism>
<dbReference type="AlphaFoldDB" id="A0AAE2U6T5"/>
<reference evidence="1" key="1">
    <citation type="journal article" date="2020" name="FEMS Microbiol. Ecol.">
        <title>Temporal dynamics of bacterial communities during seed development and maturation.</title>
        <authorList>
            <person name="Chesneau G."/>
            <person name="Torres-Cortes G."/>
            <person name="Briand M."/>
            <person name="Darrasse A."/>
            <person name="Preveaux A."/>
            <person name="Marais C."/>
            <person name="Jacques M.A."/>
            <person name="Shade A."/>
            <person name="Barret M."/>
        </authorList>
    </citation>
    <scope>NUCLEOTIDE SEQUENCE</scope>
    <source>
        <strain evidence="1">CFBP13533</strain>
    </source>
</reference>
<accession>A0AAE2U6T5</accession>
<gene>
    <name evidence="1" type="ORF">IFU03_25035</name>
</gene>
<evidence type="ECO:0000313" key="2">
    <source>
        <dbReference type="Proteomes" id="UP000610293"/>
    </source>
</evidence>
<sequence>METTVAQQTVIESIRELKLPGFETAPIERDTRLQGELGIDSLHKLILLTRLQERSKFEFAQLNNDAYRFETVGDLVSLLEAHG</sequence>
<evidence type="ECO:0000313" key="1">
    <source>
        <dbReference type="EMBL" id="MBD8273020.1"/>
    </source>
</evidence>
<dbReference type="Proteomes" id="UP000610293">
    <property type="component" value="Unassembled WGS sequence"/>
</dbReference>
<dbReference type="Gene3D" id="1.10.1200.10">
    <property type="entry name" value="ACP-like"/>
    <property type="match status" value="1"/>
</dbReference>
<dbReference type="SUPFAM" id="SSF47336">
    <property type="entry name" value="ACP-like"/>
    <property type="match status" value="1"/>
</dbReference>
<name>A0AAE2U6T5_PSEFL</name>
<comment type="caution">
    <text evidence="1">The sequence shown here is derived from an EMBL/GenBank/DDBJ whole genome shotgun (WGS) entry which is preliminary data.</text>
</comment>
<dbReference type="InterPro" id="IPR036736">
    <property type="entry name" value="ACP-like_sf"/>
</dbReference>
<dbReference type="EMBL" id="JACYNJ010000021">
    <property type="protein sequence ID" value="MBD8273020.1"/>
    <property type="molecule type" value="Genomic_DNA"/>
</dbReference>